<evidence type="ECO:0000313" key="1">
    <source>
        <dbReference type="EMBL" id="SJM61937.1"/>
    </source>
</evidence>
<dbReference type="AlphaFoldDB" id="A0A1R4G1H4"/>
<name>A0A1R4G1H4_BREDI</name>
<sequence>MQTLIDAARAIDLTAYRQGGPPPDLTISNHDAFSITYAPFDFINRSAELVLVGLTPGRTQAANAIEALQKALASGKSQDEALKIAKSTASFSGAMRNALVAMLDAVGVPQKFGRRSAQDFFIADSDLVHFTSALRYPVYLANGDNYSGAPSPLAQPALRSLIETHLAEEAAALPKAIWVPLGGHAEASLQHLAARGALDSRRVLSGLPHPSGANAERIAYFLGRKSRDQLSVKTNADKIDAARTTLLRQVAALDA</sequence>
<reference evidence="1 2" key="1">
    <citation type="submission" date="2017-02" db="EMBL/GenBank/DDBJ databases">
        <authorList>
            <person name="Peterson S.W."/>
        </authorList>
    </citation>
    <scope>NUCLEOTIDE SEQUENCE [LARGE SCALE GENOMIC DNA]</scope>
    <source>
        <strain evidence="1 2">3F5N</strain>
    </source>
</reference>
<evidence type="ECO:0008006" key="3">
    <source>
        <dbReference type="Google" id="ProtNLM"/>
    </source>
</evidence>
<accession>A0A1R4G1H4</accession>
<dbReference type="Proteomes" id="UP000195766">
    <property type="component" value="Unassembled WGS sequence"/>
</dbReference>
<organism evidence="1 2">
    <name type="scientific">Brevundimonas diminuta 3F5N</name>
    <dbReference type="NCBI Taxonomy" id="1255603"/>
    <lineage>
        <taxon>Bacteria</taxon>
        <taxon>Pseudomonadati</taxon>
        <taxon>Pseudomonadota</taxon>
        <taxon>Alphaproteobacteria</taxon>
        <taxon>Caulobacterales</taxon>
        <taxon>Caulobacteraceae</taxon>
        <taxon>Brevundimonas</taxon>
    </lineage>
</organism>
<protein>
    <recommendedName>
        <fullName evidence="3">Uracil DNA glycosylase superfamily protein</fullName>
    </recommendedName>
</protein>
<dbReference type="RefSeq" id="WP_179205061.1">
    <property type="nucleotide sequence ID" value="NZ_FUIE01000045.1"/>
</dbReference>
<gene>
    <name evidence="1" type="ORF">FM111_08595</name>
</gene>
<dbReference type="EMBL" id="FUIE01000045">
    <property type="protein sequence ID" value="SJM61937.1"/>
    <property type="molecule type" value="Genomic_DNA"/>
</dbReference>
<evidence type="ECO:0000313" key="2">
    <source>
        <dbReference type="Proteomes" id="UP000195766"/>
    </source>
</evidence>
<proteinExistence type="predicted"/>